<feature type="region of interest" description="Disordered" evidence="1">
    <location>
        <begin position="1"/>
        <end position="28"/>
    </location>
</feature>
<gene>
    <name evidence="3" type="ORF">B0H16DRAFT_1836187</name>
</gene>
<keyword evidence="2" id="KW-0472">Membrane</keyword>
<reference evidence="3" key="1">
    <citation type="submission" date="2023-03" db="EMBL/GenBank/DDBJ databases">
        <title>Massive genome expansion in bonnet fungi (Mycena s.s.) driven by repeated elements and novel gene families across ecological guilds.</title>
        <authorList>
            <consortium name="Lawrence Berkeley National Laboratory"/>
            <person name="Harder C.B."/>
            <person name="Miyauchi S."/>
            <person name="Viragh M."/>
            <person name="Kuo A."/>
            <person name="Thoen E."/>
            <person name="Andreopoulos B."/>
            <person name="Lu D."/>
            <person name="Skrede I."/>
            <person name="Drula E."/>
            <person name="Henrissat B."/>
            <person name="Morin E."/>
            <person name="Kohler A."/>
            <person name="Barry K."/>
            <person name="LaButti K."/>
            <person name="Morin E."/>
            <person name="Salamov A."/>
            <person name="Lipzen A."/>
            <person name="Mereny Z."/>
            <person name="Hegedus B."/>
            <person name="Baldrian P."/>
            <person name="Stursova M."/>
            <person name="Weitz H."/>
            <person name="Taylor A."/>
            <person name="Grigoriev I.V."/>
            <person name="Nagy L.G."/>
            <person name="Martin F."/>
            <person name="Kauserud H."/>
        </authorList>
    </citation>
    <scope>NUCLEOTIDE SEQUENCE</scope>
    <source>
        <strain evidence="3">CBHHK182m</strain>
    </source>
</reference>
<feature type="compositionally biased region" description="Basic and acidic residues" evidence="1">
    <location>
        <begin position="1"/>
        <end position="16"/>
    </location>
</feature>
<evidence type="ECO:0000256" key="2">
    <source>
        <dbReference type="SAM" id="Phobius"/>
    </source>
</evidence>
<protein>
    <submittedName>
        <fullName evidence="3">Uncharacterized protein</fullName>
    </submittedName>
</protein>
<name>A0AAD7J090_9AGAR</name>
<evidence type="ECO:0000256" key="1">
    <source>
        <dbReference type="SAM" id="MobiDB-lite"/>
    </source>
</evidence>
<sequence>MADAHPEPEFATKSDSDDGSSNESTGAFFPGAREFKIDGGTFSSTTNIYHSHSSSTIPANFRRIPLGDVDLRREIRVDSASGIVKFSPPARRVYSARIHGNPSNTTAVLYQGERAEEEWRAAVSYSRLRHPHIVQIFGVTDDAACRAAEQLKDATEYCESQGLRYAHFDGTEWIRLSTGQLCIELGVSSPHVSRLAHTWNTNVGGRLSLLELDENGELIDALSPTVFYTACVHLKAEWPHLSICADDSESIEVGAIAACTPFNTVKIIASVANFLVSCCVCALHDTPSFIMENGWTRLTSCALGDIGPIPDDFSSIIYSIDVRDNDEVNAGCSWLSQANHVFTQLGIHSNRDQYVLVTNINYHLRSSGSAASIPPGYLFICPPRDLQVSNNSPKFRPIKDDDFYWSLDPSGVERLSLKEALDLKFPFIDFDMEIWGYSWDDTVYACLGEFHERKGIEGDSQNIARDLDFPIYQISKGLHIPFALEPYGELGGNDSSIREENTTSSDELVVNFALTCDDLEVFTPSWIWNILICFQIGLIVSLAIFSFVDCLHMCM</sequence>
<proteinExistence type="predicted"/>
<accession>A0AAD7J090</accession>
<evidence type="ECO:0000313" key="3">
    <source>
        <dbReference type="EMBL" id="KAJ7752999.1"/>
    </source>
</evidence>
<comment type="caution">
    <text evidence="3">The sequence shown here is derived from an EMBL/GenBank/DDBJ whole genome shotgun (WGS) entry which is preliminary data.</text>
</comment>
<keyword evidence="2" id="KW-0812">Transmembrane</keyword>
<keyword evidence="4" id="KW-1185">Reference proteome</keyword>
<dbReference type="AlphaFoldDB" id="A0AAD7J090"/>
<dbReference type="Proteomes" id="UP001215598">
    <property type="component" value="Unassembled WGS sequence"/>
</dbReference>
<organism evidence="3 4">
    <name type="scientific">Mycena metata</name>
    <dbReference type="NCBI Taxonomy" id="1033252"/>
    <lineage>
        <taxon>Eukaryota</taxon>
        <taxon>Fungi</taxon>
        <taxon>Dikarya</taxon>
        <taxon>Basidiomycota</taxon>
        <taxon>Agaricomycotina</taxon>
        <taxon>Agaricomycetes</taxon>
        <taxon>Agaricomycetidae</taxon>
        <taxon>Agaricales</taxon>
        <taxon>Marasmiineae</taxon>
        <taxon>Mycenaceae</taxon>
        <taxon>Mycena</taxon>
    </lineage>
</organism>
<dbReference type="EMBL" id="JARKIB010000057">
    <property type="protein sequence ID" value="KAJ7752999.1"/>
    <property type="molecule type" value="Genomic_DNA"/>
</dbReference>
<evidence type="ECO:0000313" key="4">
    <source>
        <dbReference type="Proteomes" id="UP001215598"/>
    </source>
</evidence>
<feature type="transmembrane region" description="Helical" evidence="2">
    <location>
        <begin position="526"/>
        <end position="548"/>
    </location>
</feature>
<keyword evidence="2" id="KW-1133">Transmembrane helix</keyword>